<keyword evidence="2" id="KW-1185">Reference proteome</keyword>
<accession>A0A4Z2G3B1</accession>
<gene>
    <name evidence="1" type="ORF">EYF80_042452</name>
</gene>
<dbReference type="AlphaFoldDB" id="A0A4Z2G3B1"/>
<proteinExistence type="predicted"/>
<comment type="caution">
    <text evidence="1">The sequence shown here is derived from an EMBL/GenBank/DDBJ whole genome shotgun (WGS) entry which is preliminary data.</text>
</comment>
<evidence type="ECO:0000313" key="1">
    <source>
        <dbReference type="EMBL" id="TNN47364.1"/>
    </source>
</evidence>
<name>A0A4Z2G3B1_9TELE</name>
<evidence type="ECO:0000313" key="2">
    <source>
        <dbReference type="Proteomes" id="UP000314294"/>
    </source>
</evidence>
<protein>
    <submittedName>
        <fullName evidence="1">Uncharacterized protein</fullName>
    </submittedName>
</protein>
<dbReference type="EMBL" id="SRLO01000746">
    <property type="protein sequence ID" value="TNN47364.1"/>
    <property type="molecule type" value="Genomic_DNA"/>
</dbReference>
<organism evidence="1 2">
    <name type="scientific">Liparis tanakae</name>
    <name type="common">Tanaka's snailfish</name>
    <dbReference type="NCBI Taxonomy" id="230148"/>
    <lineage>
        <taxon>Eukaryota</taxon>
        <taxon>Metazoa</taxon>
        <taxon>Chordata</taxon>
        <taxon>Craniata</taxon>
        <taxon>Vertebrata</taxon>
        <taxon>Euteleostomi</taxon>
        <taxon>Actinopterygii</taxon>
        <taxon>Neopterygii</taxon>
        <taxon>Teleostei</taxon>
        <taxon>Neoteleostei</taxon>
        <taxon>Acanthomorphata</taxon>
        <taxon>Eupercaria</taxon>
        <taxon>Perciformes</taxon>
        <taxon>Cottioidei</taxon>
        <taxon>Cottales</taxon>
        <taxon>Liparidae</taxon>
        <taxon>Liparis</taxon>
    </lineage>
</organism>
<sequence>MTCQKGTIPRVIDVAAHPRVLVETQVRAHPIKVIAVTIADEVIGNGPPAICELFRRIRQASVWKTKVIGGVAIEDATQTASNIVEEGGEGDVKESLASVLNTKQSAGLHHCGIAWCFVDHHCLHRMDPAHLHLNHRAISWHCTAKLQQVVGAVIWDGQGGAIKGGGVIKAGDFPSKSAGAAEATFTFLTTGACPESVIKRVIEVVVLAATVIELNTAAAAENEALVTLTALGARDSVTVHLNCDISKPRNRGDPTVLIFGLDAEERQPRHLPAGPSQQEWRARLLHLNSSGPTTEDISRLMKKSRILLAGSCSRARTCFFRSPTVCSRRRLTASTRSPQRTSTRVLRGLRSTTARGASWPYLDTRVWYLGGSMSEQGL</sequence>
<dbReference type="Proteomes" id="UP000314294">
    <property type="component" value="Unassembled WGS sequence"/>
</dbReference>
<reference evidence="1 2" key="1">
    <citation type="submission" date="2019-03" db="EMBL/GenBank/DDBJ databases">
        <title>First draft genome of Liparis tanakae, snailfish: a comprehensive survey of snailfish specific genes.</title>
        <authorList>
            <person name="Kim W."/>
            <person name="Song I."/>
            <person name="Jeong J.-H."/>
            <person name="Kim D."/>
            <person name="Kim S."/>
            <person name="Ryu S."/>
            <person name="Song J.Y."/>
            <person name="Lee S.K."/>
        </authorList>
    </citation>
    <scope>NUCLEOTIDE SEQUENCE [LARGE SCALE GENOMIC DNA]</scope>
    <source>
        <tissue evidence="1">Muscle</tissue>
    </source>
</reference>